<dbReference type="HOGENOM" id="CLU_3339386_0_0_5"/>
<evidence type="ECO:0000313" key="2">
    <source>
        <dbReference type="Proteomes" id="UP000006512"/>
    </source>
</evidence>
<dbReference type="AlphaFoldDB" id="F4QNJ7"/>
<sequence>MSDYIRQTMNTDVVISVEMLPRRLDGGVRRQGPGRRP</sequence>
<name>F4QNJ7_9CAUL</name>
<reference evidence="2" key="1">
    <citation type="submission" date="2011-03" db="EMBL/GenBank/DDBJ databases">
        <title>Draft genome sequence of Brevundimonas diminuta.</title>
        <authorList>
            <person name="Brown P.J.B."/>
            <person name="Buechlein A."/>
            <person name="Hemmerich C."/>
            <person name="Brun Y.V."/>
        </authorList>
    </citation>
    <scope>NUCLEOTIDE SEQUENCE [LARGE SCALE GENOMIC DNA]</scope>
    <source>
        <strain evidence="2">C19</strain>
    </source>
</reference>
<evidence type="ECO:0000313" key="1">
    <source>
        <dbReference type="EMBL" id="EGF90905.1"/>
    </source>
</evidence>
<protein>
    <submittedName>
        <fullName evidence="1">Uncharacterized protein</fullName>
    </submittedName>
</protein>
<keyword evidence="2" id="KW-1185">Reference proteome</keyword>
<proteinExistence type="predicted"/>
<dbReference type="EMBL" id="GL883078">
    <property type="protein sequence ID" value="EGF90905.1"/>
    <property type="molecule type" value="Genomic_DNA"/>
</dbReference>
<accession>F4QNJ7</accession>
<gene>
    <name evidence="1" type="ORF">ABI_23170</name>
</gene>
<organism evidence="1 2">
    <name type="scientific">Asticcacaulis biprosthecium C19</name>
    <dbReference type="NCBI Taxonomy" id="715226"/>
    <lineage>
        <taxon>Bacteria</taxon>
        <taxon>Pseudomonadati</taxon>
        <taxon>Pseudomonadota</taxon>
        <taxon>Alphaproteobacteria</taxon>
        <taxon>Caulobacterales</taxon>
        <taxon>Caulobacteraceae</taxon>
        <taxon>Asticcacaulis</taxon>
    </lineage>
</organism>
<dbReference type="Proteomes" id="UP000006512">
    <property type="component" value="Unassembled WGS sequence"/>
</dbReference>